<feature type="domain" description="Outer membrane protein beta-barrel" evidence="3">
    <location>
        <begin position="8"/>
        <end position="178"/>
    </location>
</feature>
<reference evidence="4 5" key="1">
    <citation type="journal article" date="2014" name="PLoS ONE">
        <title>The first complete genome sequence of the class fimbriimonadia in the phylum armatimonadetes.</title>
        <authorList>
            <person name="Hu Z.Y."/>
            <person name="Wang Y.Z."/>
            <person name="Im W.T."/>
            <person name="Wang S.Y."/>
            <person name="Zhao G.P."/>
            <person name="Zheng H.J."/>
            <person name="Quan Z.X."/>
        </authorList>
    </citation>
    <scope>NUCLEOTIDE SEQUENCE [LARGE SCALE GENOMIC DNA]</scope>
    <source>
        <strain evidence="4">Gsoil 348</strain>
    </source>
</reference>
<evidence type="ECO:0000256" key="1">
    <source>
        <dbReference type="ARBA" id="ARBA00022729"/>
    </source>
</evidence>
<protein>
    <recommendedName>
        <fullName evidence="3">Outer membrane protein beta-barrel domain-containing protein</fullName>
    </recommendedName>
</protein>
<keyword evidence="1 2" id="KW-0732">Signal</keyword>
<feature type="signal peptide" evidence="2">
    <location>
        <begin position="1"/>
        <end position="20"/>
    </location>
</feature>
<evidence type="ECO:0000256" key="2">
    <source>
        <dbReference type="SAM" id="SignalP"/>
    </source>
</evidence>
<sequence length="183" mass="19257">MNVKPLIAVIALAAISAAHAQDQQSLGVNIGGQVGVYMPTSSAVRDAFGKSVLNLGLGPVGGTNRPSSGSLTPSLELLSANKNGNRLFIGTFTYGYEKHLAPDESTTVPYVRVFGGGAYFDYGITQVGVRNSAKKFSTTGGVEAGIVFANRLKLSAKYNVYPKQDGFDFSGFSLSATYSLFKL</sequence>
<evidence type="ECO:0000313" key="4">
    <source>
        <dbReference type="EMBL" id="AIE83372.1"/>
    </source>
</evidence>
<dbReference type="RefSeq" id="WP_025227946.1">
    <property type="nucleotide sequence ID" value="NZ_CP007139.1"/>
</dbReference>
<accession>A0A068NIS3</accession>
<dbReference type="InterPro" id="IPR027385">
    <property type="entry name" value="Beta-barrel_OMP"/>
</dbReference>
<feature type="chain" id="PRO_5001653999" description="Outer membrane protein beta-barrel domain-containing protein" evidence="2">
    <location>
        <begin position="21"/>
        <end position="183"/>
    </location>
</feature>
<evidence type="ECO:0000259" key="3">
    <source>
        <dbReference type="Pfam" id="PF13505"/>
    </source>
</evidence>
<keyword evidence="5" id="KW-1185">Reference proteome</keyword>
<proteinExistence type="predicted"/>
<dbReference type="HOGENOM" id="CLU_1473105_0_0_0"/>
<dbReference type="Proteomes" id="UP000027982">
    <property type="component" value="Chromosome"/>
</dbReference>
<dbReference type="AlphaFoldDB" id="A0A068NIS3"/>
<dbReference type="OrthoDB" id="9799293at2"/>
<dbReference type="STRING" id="661478.OP10G_0004"/>
<dbReference type="EMBL" id="CP007139">
    <property type="protein sequence ID" value="AIE83372.1"/>
    <property type="molecule type" value="Genomic_DNA"/>
</dbReference>
<dbReference type="Pfam" id="PF13505">
    <property type="entry name" value="OMP_b-brl"/>
    <property type="match status" value="1"/>
</dbReference>
<organism evidence="4 5">
    <name type="scientific">Fimbriimonas ginsengisoli Gsoil 348</name>
    <dbReference type="NCBI Taxonomy" id="661478"/>
    <lineage>
        <taxon>Bacteria</taxon>
        <taxon>Bacillati</taxon>
        <taxon>Armatimonadota</taxon>
        <taxon>Fimbriimonadia</taxon>
        <taxon>Fimbriimonadales</taxon>
        <taxon>Fimbriimonadaceae</taxon>
        <taxon>Fimbriimonas</taxon>
    </lineage>
</organism>
<gene>
    <name evidence="4" type="ORF">OP10G_0004</name>
</gene>
<dbReference type="KEGG" id="fgi:OP10G_0004"/>
<name>A0A068NIS3_FIMGI</name>
<evidence type="ECO:0000313" key="5">
    <source>
        <dbReference type="Proteomes" id="UP000027982"/>
    </source>
</evidence>